<organism evidence="1 2">
    <name type="scientific">Luteimicrobium album</name>
    <dbReference type="NCBI Taxonomy" id="1054550"/>
    <lineage>
        <taxon>Bacteria</taxon>
        <taxon>Bacillati</taxon>
        <taxon>Actinomycetota</taxon>
        <taxon>Actinomycetes</taxon>
        <taxon>Micrococcales</taxon>
        <taxon>Luteimicrobium</taxon>
    </lineage>
</organism>
<gene>
    <name evidence="1" type="ORF">GCM10025864_16110</name>
</gene>
<keyword evidence="2" id="KW-1185">Reference proteome</keyword>
<comment type="caution">
    <text evidence="1">The sequence shown here is derived from an EMBL/GenBank/DDBJ whole genome shotgun (WGS) entry which is preliminary data.</text>
</comment>
<dbReference type="Proteomes" id="UP001157091">
    <property type="component" value="Unassembled WGS sequence"/>
</dbReference>
<proteinExistence type="predicted"/>
<name>A0ABQ6I0U6_9MICO</name>
<protein>
    <submittedName>
        <fullName evidence="1">Uncharacterized protein</fullName>
    </submittedName>
</protein>
<evidence type="ECO:0000313" key="1">
    <source>
        <dbReference type="EMBL" id="GMA23852.1"/>
    </source>
</evidence>
<evidence type="ECO:0000313" key="2">
    <source>
        <dbReference type="Proteomes" id="UP001157091"/>
    </source>
</evidence>
<accession>A0ABQ6I0U6</accession>
<dbReference type="RefSeq" id="WP_284292764.1">
    <property type="nucleotide sequence ID" value="NZ_BSUK01000001.1"/>
</dbReference>
<dbReference type="EMBL" id="BSUK01000001">
    <property type="protein sequence ID" value="GMA23852.1"/>
    <property type="molecule type" value="Genomic_DNA"/>
</dbReference>
<reference evidence="2" key="1">
    <citation type="journal article" date="2019" name="Int. J. Syst. Evol. Microbiol.">
        <title>The Global Catalogue of Microorganisms (GCM) 10K type strain sequencing project: providing services to taxonomists for standard genome sequencing and annotation.</title>
        <authorList>
            <consortium name="The Broad Institute Genomics Platform"/>
            <consortium name="The Broad Institute Genome Sequencing Center for Infectious Disease"/>
            <person name="Wu L."/>
            <person name="Ma J."/>
        </authorList>
    </citation>
    <scope>NUCLEOTIDE SEQUENCE [LARGE SCALE GENOMIC DNA]</scope>
    <source>
        <strain evidence="2">NBRC 106348</strain>
    </source>
</reference>
<sequence>MLLLGILVDPVTGARSRSFGREAVGLLHIASVQKILASDEVRELGLPAPEADAEAVFTDLAGRGFGRDTCRIDGRVVDLDTLRYRGLELGLDRDVLRGVVLARSADLGDRPWPDLATRPVRAGQE</sequence>